<dbReference type="SUPFAM" id="SSF158682">
    <property type="entry name" value="TerB-like"/>
    <property type="match status" value="1"/>
</dbReference>
<dbReference type="CDD" id="cd07177">
    <property type="entry name" value="terB_like"/>
    <property type="match status" value="1"/>
</dbReference>
<gene>
    <name evidence="1" type="ORF">ACFQ39_08755</name>
</gene>
<reference evidence="2" key="1">
    <citation type="journal article" date="2019" name="Int. J. Syst. Evol. Microbiol.">
        <title>The Global Catalogue of Microorganisms (GCM) 10K type strain sequencing project: providing services to taxonomists for standard genome sequencing and annotation.</title>
        <authorList>
            <consortium name="The Broad Institute Genomics Platform"/>
            <consortium name="The Broad Institute Genome Sequencing Center for Infectious Disease"/>
            <person name="Wu L."/>
            <person name="Ma J."/>
        </authorList>
    </citation>
    <scope>NUCLEOTIDE SEQUENCE [LARGE SCALE GENOMIC DNA]</scope>
    <source>
        <strain evidence="2">CCUG 61485</strain>
    </source>
</reference>
<accession>A0ABW3Y1H2</accession>
<dbReference type="RefSeq" id="WP_377178126.1">
    <property type="nucleotide sequence ID" value="NZ_JBHTMY010000003.1"/>
</dbReference>
<protein>
    <submittedName>
        <fullName evidence="1">TerB family tellurite resistance protein</fullName>
    </submittedName>
</protein>
<proteinExistence type="predicted"/>
<name>A0ABW3Y1H2_9FLAO</name>
<dbReference type="Proteomes" id="UP001597201">
    <property type="component" value="Unassembled WGS sequence"/>
</dbReference>
<dbReference type="EMBL" id="JBHTMY010000003">
    <property type="protein sequence ID" value="MFD1315702.1"/>
    <property type="molecule type" value="Genomic_DNA"/>
</dbReference>
<keyword evidence="2" id="KW-1185">Reference proteome</keyword>
<sequence length="140" mass="16373">MSFSELFASGTKKNNLIHFAAIVKMAVIDGEMNEPELNLLKKFAKKLDVHTEEFEKVISDPSKFPSDVTHTKEQRLQHIFDLFQMIYIDHEIDEPEAKLIHKYAIGLGCSEERAKNIIAKSILYFGRRFEFEDYKEFLEK</sequence>
<dbReference type="Gene3D" id="1.10.3680.10">
    <property type="entry name" value="TerB-like"/>
    <property type="match status" value="1"/>
</dbReference>
<dbReference type="InterPro" id="IPR029024">
    <property type="entry name" value="TerB-like"/>
</dbReference>
<comment type="caution">
    <text evidence="1">The sequence shown here is derived from an EMBL/GenBank/DDBJ whole genome shotgun (WGS) entry which is preliminary data.</text>
</comment>
<organism evidence="1 2">
    <name type="scientific">Namhaeicola litoreus</name>
    <dbReference type="NCBI Taxonomy" id="1052145"/>
    <lineage>
        <taxon>Bacteria</taxon>
        <taxon>Pseudomonadati</taxon>
        <taxon>Bacteroidota</taxon>
        <taxon>Flavobacteriia</taxon>
        <taxon>Flavobacteriales</taxon>
        <taxon>Flavobacteriaceae</taxon>
        <taxon>Namhaeicola</taxon>
    </lineage>
</organism>
<evidence type="ECO:0000313" key="2">
    <source>
        <dbReference type="Proteomes" id="UP001597201"/>
    </source>
</evidence>
<evidence type="ECO:0000313" key="1">
    <source>
        <dbReference type="EMBL" id="MFD1315702.1"/>
    </source>
</evidence>